<name>A0ACC0TBR9_POPTR</name>
<proteinExistence type="predicted"/>
<accession>A0ACC0TBR9</accession>
<dbReference type="EMBL" id="CM009291">
    <property type="protein sequence ID" value="KAI9398833.1"/>
    <property type="molecule type" value="Genomic_DNA"/>
</dbReference>
<evidence type="ECO:0000313" key="1">
    <source>
        <dbReference type="EMBL" id="KAI9398833.1"/>
    </source>
</evidence>
<evidence type="ECO:0000313" key="2">
    <source>
        <dbReference type="Proteomes" id="UP000006729"/>
    </source>
</evidence>
<gene>
    <name evidence="1" type="ORF">POPTR_002G010466v4</name>
</gene>
<keyword evidence="2" id="KW-1185">Reference proteome</keyword>
<protein>
    <submittedName>
        <fullName evidence="1">Uncharacterized protein</fullName>
    </submittedName>
</protein>
<comment type="caution">
    <text evidence="1">The sequence shown here is derived from an EMBL/GenBank/DDBJ whole genome shotgun (WGS) entry which is preliminary data.</text>
</comment>
<reference evidence="1 2" key="1">
    <citation type="journal article" date="2006" name="Science">
        <title>The genome of black cottonwood, Populus trichocarpa (Torr. &amp; Gray).</title>
        <authorList>
            <person name="Tuskan G.A."/>
            <person name="Difazio S."/>
            <person name="Jansson S."/>
            <person name="Bohlmann J."/>
            <person name="Grigoriev I."/>
            <person name="Hellsten U."/>
            <person name="Putnam N."/>
            <person name="Ralph S."/>
            <person name="Rombauts S."/>
            <person name="Salamov A."/>
            <person name="Schein J."/>
            <person name="Sterck L."/>
            <person name="Aerts A."/>
            <person name="Bhalerao R.R."/>
            <person name="Bhalerao R.P."/>
            <person name="Blaudez D."/>
            <person name="Boerjan W."/>
            <person name="Brun A."/>
            <person name="Brunner A."/>
            <person name="Busov V."/>
            <person name="Campbell M."/>
            <person name="Carlson J."/>
            <person name="Chalot M."/>
            <person name="Chapman J."/>
            <person name="Chen G.L."/>
            <person name="Cooper D."/>
            <person name="Coutinho P.M."/>
            <person name="Couturier J."/>
            <person name="Covert S."/>
            <person name="Cronk Q."/>
            <person name="Cunningham R."/>
            <person name="Davis J."/>
            <person name="Degroeve S."/>
            <person name="Dejardin A."/>
            <person name="Depamphilis C."/>
            <person name="Detter J."/>
            <person name="Dirks B."/>
            <person name="Dubchak I."/>
            <person name="Duplessis S."/>
            <person name="Ehlting J."/>
            <person name="Ellis B."/>
            <person name="Gendler K."/>
            <person name="Goodstein D."/>
            <person name="Gribskov M."/>
            <person name="Grimwood J."/>
            <person name="Groover A."/>
            <person name="Gunter L."/>
            <person name="Hamberger B."/>
            <person name="Heinze B."/>
            <person name="Helariutta Y."/>
            <person name="Henrissat B."/>
            <person name="Holligan D."/>
            <person name="Holt R."/>
            <person name="Huang W."/>
            <person name="Islam-Faridi N."/>
            <person name="Jones S."/>
            <person name="Jones-Rhoades M."/>
            <person name="Jorgensen R."/>
            <person name="Joshi C."/>
            <person name="Kangasjarvi J."/>
            <person name="Karlsson J."/>
            <person name="Kelleher C."/>
            <person name="Kirkpatrick R."/>
            <person name="Kirst M."/>
            <person name="Kohler A."/>
            <person name="Kalluri U."/>
            <person name="Larimer F."/>
            <person name="Leebens-Mack J."/>
            <person name="Leple J.C."/>
            <person name="Locascio P."/>
            <person name="Lou Y."/>
            <person name="Lucas S."/>
            <person name="Martin F."/>
            <person name="Montanini B."/>
            <person name="Napoli C."/>
            <person name="Nelson D.R."/>
            <person name="Nelson C."/>
            <person name="Nieminen K."/>
            <person name="Nilsson O."/>
            <person name="Pereda V."/>
            <person name="Peter G."/>
            <person name="Philippe R."/>
            <person name="Pilate G."/>
            <person name="Poliakov A."/>
            <person name="Razumovskaya J."/>
            <person name="Richardson P."/>
            <person name="Rinaldi C."/>
            <person name="Ritland K."/>
            <person name="Rouze P."/>
            <person name="Ryaboy D."/>
            <person name="Schmutz J."/>
            <person name="Schrader J."/>
            <person name="Segerman B."/>
            <person name="Shin H."/>
            <person name="Siddiqui A."/>
            <person name="Sterky F."/>
            <person name="Terry A."/>
            <person name="Tsai C.J."/>
            <person name="Uberbacher E."/>
            <person name="Unneberg P."/>
            <person name="Vahala J."/>
            <person name="Wall K."/>
            <person name="Wessler S."/>
            <person name="Yang G."/>
            <person name="Yin T."/>
            <person name="Douglas C."/>
            <person name="Marra M."/>
            <person name="Sandberg G."/>
            <person name="Van de Peer Y."/>
            <person name="Rokhsar D."/>
        </authorList>
    </citation>
    <scope>NUCLEOTIDE SEQUENCE [LARGE SCALE GENOMIC DNA]</scope>
    <source>
        <strain evidence="2">cv. Nisqually</strain>
    </source>
</reference>
<sequence length="229" mass="26000">MEMWSVYFSVLFLIPSKSLDIPNFLIPSKSLDIPNFIKKRIRKYDPLSRTSLVGRPVIVSSDPDFNYNLLQQEGKLVERCYMDSFAKLLHQDATSVISKHGSIHKYPRNLVLAYFGPGPLKDKLLPKLETAISQALQDWSKRPTIEVKSASSSMIFDFTAKVLFSYESEKSGENIAESFTNFLLGLMSIPLNIPGTAFHRCLKNQKRAIKPITARRGTAPSRDPQRRFS</sequence>
<organism evidence="1 2">
    <name type="scientific">Populus trichocarpa</name>
    <name type="common">Western balsam poplar</name>
    <name type="synonym">Populus balsamifera subsp. trichocarpa</name>
    <dbReference type="NCBI Taxonomy" id="3694"/>
    <lineage>
        <taxon>Eukaryota</taxon>
        <taxon>Viridiplantae</taxon>
        <taxon>Streptophyta</taxon>
        <taxon>Embryophyta</taxon>
        <taxon>Tracheophyta</taxon>
        <taxon>Spermatophyta</taxon>
        <taxon>Magnoliopsida</taxon>
        <taxon>eudicotyledons</taxon>
        <taxon>Gunneridae</taxon>
        <taxon>Pentapetalae</taxon>
        <taxon>rosids</taxon>
        <taxon>fabids</taxon>
        <taxon>Malpighiales</taxon>
        <taxon>Salicaceae</taxon>
        <taxon>Saliceae</taxon>
        <taxon>Populus</taxon>
    </lineage>
</organism>
<dbReference type="Proteomes" id="UP000006729">
    <property type="component" value="Chromosome 2"/>
</dbReference>